<feature type="non-terminal residue" evidence="2">
    <location>
        <position position="1"/>
    </location>
</feature>
<reference evidence="4" key="1">
    <citation type="journal article" date="2014" name="Microb. Cell Fact.">
        <title>Exploiting Issatchenkia orientalis SD108 for succinic acid production.</title>
        <authorList>
            <person name="Xiao H."/>
            <person name="Shao Z."/>
            <person name="Jiang Y."/>
            <person name="Dole S."/>
            <person name="Zhao H."/>
        </authorList>
    </citation>
    <scope>NUCLEOTIDE SEQUENCE [LARGE SCALE GENOMIC DNA]</scope>
    <source>
        <strain evidence="4">SD108</strain>
    </source>
</reference>
<protein>
    <submittedName>
        <fullName evidence="2">Uncharacterized protein</fullName>
    </submittedName>
</protein>
<evidence type="ECO:0000313" key="2">
    <source>
        <dbReference type="EMBL" id="KGK32619.1"/>
    </source>
</evidence>
<name>A0A099NKH4_PICKU</name>
<sequence>KRNLNYCKLKINSGGSPGEKKKKNKKS</sequence>
<dbReference type="EMBL" id="JQFK01001985">
    <property type="protein sequence ID" value="KGK32673.1"/>
    <property type="molecule type" value="Genomic_DNA"/>
</dbReference>
<dbReference type="EMBL" id="JQFK01002043">
    <property type="protein sequence ID" value="KGK32619.1"/>
    <property type="molecule type" value="Genomic_DNA"/>
</dbReference>
<dbReference type="AlphaFoldDB" id="A0A099NKH4"/>
<dbReference type="Proteomes" id="UP000029867">
    <property type="component" value="Unassembled WGS sequence"/>
</dbReference>
<proteinExistence type="predicted"/>
<evidence type="ECO:0000313" key="3">
    <source>
        <dbReference type="EMBL" id="KGK32673.1"/>
    </source>
</evidence>
<organism evidence="2 4">
    <name type="scientific">Pichia kudriavzevii</name>
    <name type="common">Yeast</name>
    <name type="synonym">Issatchenkia orientalis</name>
    <dbReference type="NCBI Taxonomy" id="4909"/>
    <lineage>
        <taxon>Eukaryota</taxon>
        <taxon>Fungi</taxon>
        <taxon>Dikarya</taxon>
        <taxon>Ascomycota</taxon>
        <taxon>Saccharomycotina</taxon>
        <taxon>Pichiomycetes</taxon>
        <taxon>Pichiales</taxon>
        <taxon>Pichiaceae</taxon>
        <taxon>Pichia</taxon>
    </lineage>
</organism>
<accession>A0A099NKH4</accession>
<reference evidence="2" key="2">
    <citation type="submission" date="2014-08" db="EMBL/GenBank/DDBJ databases">
        <title>Exploiting Issatchenkia orientalis SD108 for Succinic Acid Production.</title>
        <authorList>
            <person name="Xiao H."/>
            <person name="Shao Z."/>
            <person name="Jiang Y."/>
            <person name="Dole S."/>
            <person name="Zhao H."/>
        </authorList>
    </citation>
    <scope>NUCLEOTIDE SEQUENCE [LARGE SCALE GENOMIC DNA]</scope>
    <source>
        <strain evidence="2">SD108</strain>
    </source>
</reference>
<feature type="region of interest" description="Disordered" evidence="1">
    <location>
        <begin position="1"/>
        <end position="27"/>
    </location>
</feature>
<comment type="caution">
    <text evidence="2">The sequence shown here is derived from an EMBL/GenBank/DDBJ whole genome shotgun (WGS) entry which is preliminary data.</text>
</comment>
<gene>
    <name evidence="3" type="ORF">JL09_g6720</name>
    <name evidence="2" type="ORF">JL09_g6774</name>
</gene>
<evidence type="ECO:0000313" key="4">
    <source>
        <dbReference type="Proteomes" id="UP000029867"/>
    </source>
</evidence>
<dbReference type="HOGENOM" id="CLU_3416403_0_0_1"/>
<evidence type="ECO:0000256" key="1">
    <source>
        <dbReference type="SAM" id="MobiDB-lite"/>
    </source>
</evidence>